<proteinExistence type="predicted"/>
<keyword evidence="3" id="KW-1185">Reference proteome</keyword>
<comment type="caution">
    <text evidence="2">The sequence shown here is derived from an EMBL/GenBank/DDBJ whole genome shotgun (WGS) entry which is preliminary data.</text>
</comment>
<reference evidence="2" key="1">
    <citation type="submission" date="2017-07" db="EMBL/GenBank/DDBJ databases">
        <title>Taro Niue Genome Assembly and Annotation.</title>
        <authorList>
            <person name="Atibalentja N."/>
            <person name="Keating K."/>
            <person name="Fields C.J."/>
        </authorList>
    </citation>
    <scope>NUCLEOTIDE SEQUENCE</scope>
    <source>
        <strain evidence="2">Niue_2</strain>
        <tissue evidence="2">Leaf</tissue>
    </source>
</reference>
<dbReference type="OrthoDB" id="2021066at2759"/>
<evidence type="ECO:0000313" key="3">
    <source>
        <dbReference type="Proteomes" id="UP000652761"/>
    </source>
</evidence>
<dbReference type="Proteomes" id="UP000652761">
    <property type="component" value="Unassembled WGS sequence"/>
</dbReference>
<name>A0A843URN6_COLES</name>
<accession>A0A843URN6</accession>
<dbReference type="AlphaFoldDB" id="A0A843URN6"/>
<organism evidence="2 3">
    <name type="scientific">Colocasia esculenta</name>
    <name type="common">Wild taro</name>
    <name type="synonym">Arum esculentum</name>
    <dbReference type="NCBI Taxonomy" id="4460"/>
    <lineage>
        <taxon>Eukaryota</taxon>
        <taxon>Viridiplantae</taxon>
        <taxon>Streptophyta</taxon>
        <taxon>Embryophyta</taxon>
        <taxon>Tracheophyta</taxon>
        <taxon>Spermatophyta</taxon>
        <taxon>Magnoliopsida</taxon>
        <taxon>Liliopsida</taxon>
        <taxon>Araceae</taxon>
        <taxon>Aroideae</taxon>
        <taxon>Colocasieae</taxon>
        <taxon>Colocasia</taxon>
    </lineage>
</organism>
<feature type="compositionally biased region" description="Basic and acidic residues" evidence="1">
    <location>
        <begin position="132"/>
        <end position="142"/>
    </location>
</feature>
<feature type="compositionally biased region" description="Basic and acidic residues" evidence="1">
    <location>
        <begin position="99"/>
        <end position="120"/>
    </location>
</feature>
<evidence type="ECO:0000313" key="2">
    <source>
        <dbReference type="EMBL" id="MQL86255.1"/>
    </source>
</evidence>
<protein>
    <submittedName>
        <fullName evidence="2">Uncharacterized protein</fullName>
    </submittedName>
</protein>
<feature type="region of interest" description="Disordered" evidence="1">
    <location>
        <begin position="87"/>
        <end position="181"/>
    </location>
</feature>
<gene>
    <name evidence="2" type="ORF">Taro_018785</name>
</gene>
<dbReference type="EMBL" id="NMUH01000887">
    <property type="protein sequence ID" value="MQL86255.1"/>
    <property type="molecule type" value="Genomic_DNA"/>
</dbReference>
<dbReference type="PANTHER" id="PTHR34356">
    <property type="entry name" value="ANTIGENIC HEAT-STABLE PROTEIN"/>
    <property type="match status" value="1"/>
</dbReference>
<dbReference type="PANTHER" id="PTHR34356:SF1">
    <property type="entry name" value="ANTIGENIC HEAT-STABLE PROTEIN"/>
    <property type="match status" value="1"/>
</dbReference>
<evidence type="ECO:0000256" key="1">
    <source>
        <dbReference type="SAM" id="MobiDB-lite"/>
    </source>
</evidence>
<sequence length="181" mass="20354">MEKVFYFKEELKNYTISMVEQSKVLNTPGAEKQTKRELFDALRQELESSVLEKASKAVWDLILDNDSLGKEISETVERVFWRLSGREPPVAASNEAQEIEDREKEEGEKDTEREVPDSSGRKRTLGDISTQGKERDAPDSSLRKRSFSELNMQGKDTIANGLADAPSGIQDYSVPPPNSKA</sequence>